<reference evidence="4" key="1">
    <citation type="submission" date="2016-10" db="EMBL/GenBank/DDBJ databases">
        <authorList>
            <person name="Varghese N."/>
            <person name="Submissions S."/>
        </authorList>
    </citation>
    <scope>NUCLEOTIDE SEQUENCE [LARGE SCALE GENOMIC DNA]</scope>
    <source>
        <strain evidence="4">DSM 40318</strain>
    </source>
</reference>
<protein>
    <recommendedName>
        <fullName evidence="5">Lipoprotein</fullName>
    </recommendedName>
</protein>
<evidence type="ECO:0000313" key="4">
    <source>
        <dbReference type="Proteomes" id="UP000198609"/>
    </source>
</evidence>
<name>A0A1H4YTC0_STRMJ</name>
<dbReference type="Proteomes" id="UP000198609">
    <property type="component" value="Unassembled WGS sequence"/>
</dbReference>
<proteinExistence type="predicted"/>
<dbReference type="RefSeq" id="WP_143059832.1">
    <property type="nucleotide sequence ID" value="NZ_FNST01000002.1"/>
</dbReference>
<accession>A0A1H4YTC0</accession>
<keyword evidence="4" id="KW-1185">Reference proteome</keyword>
<feature type="signal peptide" evidence="2">
    <location>
        <begin position="1"/>
        <end position="28"/>
    </location>
</feature>
<dbReference type="AlphaFoldDB" id="A0A1H4YTC0"/>
<dbReference type="PROSITE" id="PS51257">
    <property type="entry name" value="PROKAR_LIPOPROTEIN"/>
    <property type="match status" value="1"/>
</dbReference>
<evidence type="ECO:0008006" key="5">
    <source>
        <dbReference type="Google" id="ProtNLM"/>
    </source>
</evidence>
<evidence type="ECO:0000256" key="1">
    <source>
        <dbReference type="SAM" id="MobiDB-lite"/>
    </source>
</evidence>
<keyword evidence="2" id="KW-0732">Signal</keyword>
<feature type="region of interest" description="Disordered" evidence="1">
    <location>
        <begin position="29"/>
        <end position="72"/>
    </location>
</feature>
<gene>
    <name evidence="3" type="ORF">SAMN04490356_7453</name>
</gene>
<dbReference type="EMBL" id="FNST01000002">
    <property type="protein sequence ID" value="SED21316.1"/>
    <property type="molecule type" value="Genomic_DNA"/>
</dbReference>
<sequence length="212" mass="21551">MKTAMPKKTAAGWIAGVCVLLAAAPALTGCSTDSDSTKSKGPDGSASAAPSASTGTSAEPTPSPKGRPGGQSTVQEAVATWVTGVVQDRPKKACLVMATSATDGSPAKPNTAAMCGGDTPQAQQMKQQIHRLHASFAPDQPKNPPTVKVAKVPVAEKKATVDGEQITVDGQTLKAIVLSNSTGVKEDEMGVRVEAAVVDGRWYVTDLGLSIG</sequence>
<feature type="compositionally biased region" description="Low complexity" evidence="1">
    <location>
        <begin position="42"/>
        <end position="60"/>
    </location>
</feature>
<evidence type="ECO:0000313" key="3">
    <source>
        <dbReference type="EMBL" id="SED21316.1"/>
    </source>
</evidence>
<organism evidence="3 4">
    <name type="scientific">Streptomyces melanosporofaciens</name>
    <dbReference type="NCBI Taxonomy" id="67327"/>
    <lineage>
        <taxon>Bacteria</taxon>
        <taxon>Bacillati</taxon>
        <taxon>Actinomycetota</taxon>
        <taxon>Actinomycetes</taxon>
        <taxon>Kitasatosporales</taxon>
        <taxon>Streptomycetaceae</taxon>
        <taxon>Streptomyces</taxon>
        <taxon>Streptomyces violaceusniger group</taxon>
    </lineage>
</organism>
<feature type="chain" id="PRO_5039397396" description="Lipoprotein" evidence="2">
    <location>
        <begin position="29"/>
        <end position="212"/>
    </location>
</feature>
<evidence type="ECO:0000256" key="2">
    <source>
        <dbReference type="SAM" id="SignalP"/>
    </source>
</evidence>